<evidence type="ECO:0000259" key="14">
    <source>
        <dbReference type="Pfam" id="PF07715"/>
    </source>
</evidence>
<dbReference type="Gene3D" id="2.40.170.20">
    <property type="entry name" value="TonB-dependent receptor, beta-barrel domain"/>
    <property type="match status" value="1"/>
</dbReference>
<keyword evidence="9 10" id="KW-0998">Cell outer membrane</keyword>
<keyword evidence="5 10" id="KW-0812">Transmembrane</keyword>
<sequence>MTLSNAKRGSDAGASFRISPVAIGCTLLIAAAAATAQETPPQQLETVTVTGIRKGIEAAISVKRNSDSIVEAISAEDIGKLPDSSIAESIARLPGLTAQRVNGRAQEVQIRGLAGQFATTLLNGREQVSTGDNRSAEFDQYPSELLSGVTIYKTPDAALVGQGLSGTVDLQTVRPLNFSGRTMAINLRAEKNSLGRLNPGAASDKGSRASFSYIDQFADRTVGIALGYARLDSPNQNNYFRNWGYPTGSGTINGNTYNDVRVPGGVQLRNESATQKRNGLMGVLQWKPSKDFETLVDVYRSTYERNAVQRGFEAGLAWGNTQLTNPVVEGATSTGPNTYTGGVLTQGVYSGVKPVLRHDLNDREDTISAVGWNSKLVISPALTLVGDLSWSKAKRQESILELYAGTGAGAQGATDTFNVVLPVGGGLPSITAGLNYADPALIKLVDSGGWGQAGYLKDPKVSDEIKSARLSAKVSQDLAFFTGGEVGLNFTQREKSRNVPEWFLDLKTSPTTIPAGLLMGPNSLGYVGLGDFISYDGRAAAAQFYNLRPNLGNKDIINKDWTVKEDITTAFFRADVDTELLGLPLRGNLGVQAVHADQKSNAFNIQGATTSPATYGTKYTDWLPSLNLSWQVANNQNLRLGLARQITRPRMDDLRATNTYSVDLTKVNDKGDLGEWKGDGGNPALKPWKADAIDLSYEYYFGNKGYVSLAAYYKELKTYIYKQKININFQDRFGTLSVPPNTLTPSSLNGLFETQANGEGGSMSGVELAVSLPLQMVSNLLDGFGVQLSYAYVDSKISPFGPGDSRPLPGLSPNTYNLTAYYEKHGFSARVSTRIRDGFVGEVTGFGADRAFEYVKKEQVTDLQLGYEFQSGVAKGLSVVFQVNNLGNEPYVEYYNNDITQTKQYTKYGKTYLFGVNYKF</sequence>
<evidence type="ECO:0000256" key="2">
    <source>
        <dbReference type="ARBA" id="ARBA00009810"/>
    </source>
</evidence>
<evidence type="ECO:0000256" key="3">
    <source>
        <dbReference type="ARBA" id="ARBA00022448"/>
    </source>
</evidence>
<dbReference type="InterPro" id="IPR012910">
    <property type="entry name" value="Plug_dom"/>
</dbReference>
<evidence type="ECO:0000256" key="7">
    <source>
        <dbReference type="ARBA" id="ARBA00023136"/>
    </source>
</evidence>
<dbReference type="NCBIfam" id="TIGR01782">
    <property type="entry name" value="TonB-Xanth-Caul"/>
    <property type="match status" value="1"/>
</dbReference>
<keyword evidence="16" id="KW-1185">Reference proteome</keyword>
<proteinExistence type="inferred from homology"/>
<evidence type="ECO:0000256" key="1">
    <source>
        <dbReference type="ARBA" id="ARBA00004571"/>
    </source>
</evidence>
<comment type="caution">
    <text evidence="15">The sequence shown here is derived from an EMBL/GenBank/DDBJ whole genome shotgun (WGS) entry which is preliminary data.</text>
</comment>
<keyword evidence="7 10" id="KW-0472">Membrane</keyword>
<evidence type="ECO:0000256" key="12">
    <source>
        <dbReference type="SAM" id="SignalP"/>
    </source>
</evidence>
<protein>
    <submittedName>
        <fullName evidence="15">TonB-dependent receptor</fullName>
    </submittedName>
</protein>
<evidence type="ECO:0000256" key="10">
    <source>
        <dbReference type="PROSITE-ProRule" id="PRU01360"/>
    </source>
</evidence>
<dbReference type="Proteomes" id="UP001606300">
    <property type="component" value="Unassembled WGS sequence"/>
</dbReference>
<keyword evidence="4 10" id="KW-1134">Transmembrane beta strand</keyword>
<keyword evidence="8 15" id="KW-0675">Receptor</keyword>
<dbReference type="SUPFAM" id="SSF56935">
    <property type="entry name" value="Porins"/>
    <property type="match status" value="1"/>
</dbReference>
<name>A0ABW7EL41_9BURK</name>
<evidence type="ECO:0000256" key="5">
    <source>
        <dbReference type="ARBA" id="ARBA00022692"/>
    </source>
</evidence>
<dbReference type="PROSITE" id="PS52016">
    <property type="entry name" value="TONB_DEPENDENT_REC_3"/>
    <property type="match status" value="1"/>
</dbReference>
<feature type="domain" description="TonB-dependent receptor-like beta-barrel" evidence="13">
    <location>
        <begin position="448"/>
        <end position="886"/>
    </location>
</feature>
<dbReference type="Pfam" id="PF00593">
    <property type="entry name" value="TonB_dep_Rec_b-barrel"/>
    <property type="match status" value="1"/>
</dbReference>
<dbReference type="PANTHER" id="PTHR40980:SF3">
    <property type="entry name" value="TONB-DEPENDENT RECEPTOR-LIKE BETA-BARREL DOMAIN-CONTAINING PROTEIN"/>
    <property type="match status" value="1"/>
</dbReference>
<evidence type="ECO:0000256" key="8">
    <source>
        <dbReference type="ARBA" id="ARBA00023170"/>
    </source>
</evidence>
<gene>
    <name evidence="15" type="ORF">ACG02S_05845</name>
</gene>
<comment type="similarity">
    <text evidence="2 10 11">Belongs to the TonB-dependent receptor family.</text>
</comment>
<dbReference type="EMBL" id="JBIGHY010000002">
    <property type="protein sequence ID" value="MFG6413418.1"/>
    <property type="molecule type" value="Genomic_DNA"/>
</dbReference>
<evidence type="ECO:0000313" key="16">
    <source>
        <dbReference type="Proteomes" id="UP001606300"/>
    </source>
</evidence>
<evidence type="ECO:0000256" key="4">
    <source>
        <dbReference type="ARBA" id="ARBA00022452"/>
    </source>
</evidence>
<dbReference type="InterPro" id="IPR036942">
    <property type="entry name" value="Beta-barrel_TonB_sf"/>
</dbReference>
<dbReference type="CDD" id="cd01347">
    <property type="entry name" value="ligand_gated_channel"/>
    <property type="match status" value="1"/>
</dbReference>
<reference evidence="15 16" key="1">
    <citation type="submission" date="2024-09" db="EMBL/GenBank/DDBJ databases">
        <title>Novel species of the genus Pelomonas and Roseateles isolated from streams.</title>
        <authorList>
            <person name="Lu H."/>
        </authorList>
    </citation>
    <scope>NUCLEOTIDE SEQUENCE [LARGE SCALE GENOMIC DNA]</scope>
    <source>
        <strain evidence="15 16">DC23W</strain>
    </source>
</reference>
<evidence type="ECO:0000256" key="11">
    <source>
        <dbReference type="RuleBase" id="RU003357"/>
    </source>
</evidence>
<dbReference type="InterPro" id="IPR000531">
    <property type="entry name" value="Beta-barrel_TonB"/>
</dbReference>
<dbReference type="PANTHER" id="PTHR40980">
    <property type="entry name" value="PLUG DOMAIN-CONTAINING PROTEIN"/>
    <property type="match status" value="1"/>
</dbReference>
<dbReference type="InterPro" id="IPR037066">
    <property type="entry name" value="Plug_dom_sf"/>
</dbReference>
<dbReference type="Pfam" id="PF07715">
    <property type="entry name" value="Plug"/>
    <property type="match status" value="1"/>
</dbReference>
<comment type="subcellular location">
    <subcellularLocation>
        <location evidence="1 10">Cell outer membrane</location>
        <topology evidence="1 10">Multi-pass membrane protein</topology>
    </subcellularLocation>
</comment>
<organism evidence="15 16">
    <name type="scientific">Pelomonas dachongensis</name>
    <dbReference type="NCBI Taxonomy" id="3299029"/>
    <lineage>
        <taxon>Bacteria</taxon>
        <taxon>Pseudomonadati</taxon>
        <taxon>Pseudomonadota</taxon>
        <taxon>Betaproteobacteria</taxon>
        <taxon>Burkholderiales</taxon>
        <taxon>Sphaerotilaceae</taxon>
        <taxon>Roseateles</taxon>
    </lineage>
</organism>
<keyword evidence="6 11" id="KW-0798">TonB box</keyword>
<dbReference type="RefSeq" id="WP_394469505.1">
    <property type="nucleotide sequence ID" value="NZ_JBIGHY010000002.1"/>
</dbReference>
<feature type="domain" description="TonB-dependent receptor plug" evidence="14">
    <location>
        <begin position="63"/>
        <end position="166"/>
    </location>
</feature>
<keyword evidence="12" id="KW-0732">Signal</keyword>
<dbReference type="InterPro" id="IPR039426">
    <property type="entry name" value="TonB-dep_rcpt-like"/>
</dbReference>
<keyword evidence="3 10" id="KW-0813">Transport</keyword>
<evidence type="ECO:0000259" key="13">
    <source>
        <dbReference type="Pfam" id="PF00593"/>
    </source>
</evidence>
<feature type="chain" id="PRO_5047070700" evidence="12">
    <location>
        <begin position="37"/>
        <end position="920"/>
    </location>
</feature>
<evidence type="ECO:0000256" key="9">
    <source>
        <dbReference type="ARBA" id="ARBA00023237"/>
    </source>
</evidence>
<evidence type="ECO:0000313" key="15">
    <source>
        <dbReference type="EMBL" id="MFG6413418.1"/>
    </source>
</evidence>
<feature type="signal peptide" evidence="12">
    <location>
        <begin position="1"/>
        <end position="36"/>
    </location>
</feature>
<evidence type="ECO:0000256" key="6">
    <source>
        <dbReference type="ARBA" id="ARBA00023077"/>
    </source>
</evidence>
<dbReference type="InterPro" id="IPR010104">
    <property type="entry name" value="TonB_rcpt_bac"/>
</dbReference>
<dbReference type="Gene3D" id="2.170.130.10">
    <property type="entry name" value="TonB-dependent receptor, plug domain"/>
    <property type="match status" value="1"/>
</dbReference>
<accession>A0ABW7EL41</accession>